<protein>
    <submittedName>
        <fullName evidence="2">Uncharacterized protein</fullName>
    </submittedName>
</protein>
<proteinExistence type="predicted"/>
<evidence type="ECO:0000313" key="3">
    <source>
        <dbReference type="Proteomes" id="UP001152888"/>
    </source>
</evidence>
<reference evidence="2" key="1">
    <citation type="submission" date="2022-03" db="EMBL/GenBank/DDBJ databases">
        <authorList>
            <person name="Sayadi A."/>
        </authorList>
    </citation>
    <scope>NUCLEOTIDE SEQUENCE</scope>
</reference>
<organism evidence="2 3">
    <name type="scientific">Acanthoscelides obtectus</name>
    <name type="common">Bean weevil</name>
    <name type="synonym">Bruchus obtectus</name>
    <dbReference type="NCBI Taxonomy" id="200917"/>
    <lineage>
        <taxon>Eukaryota</taxon>
        <taxon>Metazoa</taxon>
        <taxon>Ecdysozoa</taxon>
        <taxon>Arthropoda</taxon>
        <taxon>Hexapoda</taxon>
        <taxon>Insecta</taxon>
        <taxon>Pterygota</taxon>
        <taxon>Neoptera</taxon>
        <taxon>Endopterygota</taxon>
        <taxon>Coleoptera</taxon>
        <taxon>Polyphaga</taxon>
        <taxon>Cucujiformia</taxon>
        <taxon>Chrysomeloidea</taxon>
        <taxon>Chrysomelidae</taxon>
        <taxon>Bruchinae</taxon>
        <taxon>Bruchini</taxon>
        <taxon>Acanthoscelides</taxon>
    </lineage>
</organism>
<dbReference type="AlphaFoldDB" id="A0A9P0QGL1"/>
<dbReference type="OrthoDB" id="6808657at2759"/>
<feature type="compositionally biased region" description="Polar residues" evidence="1">
    <location>
        <begin position="86"/>
        <end position="97"/>
    </location>
</feature>
<keyword evidence="3" id="KW-1185">Reference proteome</keyword>
<dbReference type="EMBL" id="CAKOFQ010010884">
    <property type="protein sequence ID" value="CAH2020243.1"/>
    <property type="molecule type" value="Genomic_DNA"/>
</dbReference>
<evidence type="ECO:0000256" key="1">
    <source>
        <dbReference type="SAM" id="MobiDB-lite"/>
    </source>
</evidence>
<evidence type="ECO:0000313" key="2">
    <source>
        <dbReference type="EMBL" id="CAH2020243.1"/>
    </source>
</evidence>
<name>A0A9P0QGL1_ACAOB</name>
<sequence length="197" mass="21810">MQIMARIEAATIKGQPFIDRMVSDTGLTRDQVRHRRNKPVYKEYLCAAKEIQTNNLPFPRPVPSAGAARASAHVETPNIEGESVHTETTAEQSPQDITNKEDSEDDGDGKTPRAHIVVTPICRTAVRSDNVMSRCRLSCSRRLEGRDAITTSLPPMHSPRPRLLLTTSCAAISSLSGRLRQLTAWVMLWSCAMRVSS</sequence>
<accession>A0A9P0QGL1</accession>
<gene>
    <name evidence="2" type="ORF">ACAOBT_LOCUS37726</name>
</gene>
<feature type="region of interest" description="Disordered" evidence="1">
    <location>
        <begin position="56"/>
        <end position="113"/>
    </location>
</feature>
<dbReference type="Proteomes" id="UP001152888">
    <property type="component" value="Unassembled WGS sequence"/>
</dbReference>
<comment type="caution">
    <text evidence="2">The sequence shown here is derived from an EMBL/GenBank/DDBJ whole genome shotgun (WGS) entry which is preliminary data.</text>
</comment>